<sequence length="61" mass="7040">MNDDPIQYRKRADAERATAETATLPNLRIRALRSAERWEEMAMRAERVKVLAAERNNPKSA</sequence>
<name>A0ABQ3LSV9_9SPHN</name>
<evidence type="ECO:0000313" key="2">
    <source>
        <dbReference type="Proteomes" id="UP000652430"/>
    </source>
</evidence>
<protein>
    <submittedName>
        <fullName evidence="1">Uncharacterized protein</fullName>
    </submittedName>
</protein>
<comment type="caution">
    <text evidence="1">The sequence shown here is derived from an EMBL/GenBank/DDBJ whole genome shotgun (WGS) entry which is preliminary data.</text>
</comment>
<reference evidence="2" key="1">
    <citation type="journal article" date="2019" name="Int. J. Syst. Evol. Microbiol.">
        <title>The Global Catalogue of Microorganisms (GCM) 10K type strain sequencing project: providing services to taxonomists for standard genome sequencing and annotation.</title>
        <authorList>
            <consortium name="The Broad Institute Genomics Platform"/>
            <consortium name="The Broad Institute Genome Sequencing Center for Infectious Disease"/>
            <person name="Wu L."/>
            <person name="Ma J."/>
        </authorList>
    </citation>
    <scope>NUCLEOTIDE SEQUENCE [LARGE SCALE GENOMIC DNA]</scope>
    <source>
        <strain evidence="2">CGMCC 1.8957</strain>
    </source>
</reference>
<keyword evidence="2" id="KW-1185">Reference proteome</keyword>
<accession>A0ABQ3LSV9</accession>
<dbReference type="EMBL" id="BNAQ01000008">
    <property type="protein sequence ID" value="GHH24896.1"/>
    <property type="molecule type" value="Genomic_DNA"/>
</dbReference>
<evidence type="ECO:0000313" key="1">
    <source>
        <dbReference type="EMBL" id="GHH24896.1"/>
    </source>
</evidence>
<proteinExistence type="predicted"/>
<gene>
    <name evidence="1" type="ORF">GCM10008023_37410</name>
</gene>
<organism evidence="1 2">
    <name type="scientific">Sphingomonas glacialis</name>
    <dbReference type="NCBI Taxonomy" id="658225"/>
    <lineage>
        <taxon>Bacteria</taxon>
        <taxon>Pseudomonadati</taxon>
        <taxon>Pseudomonadota</taxon>
        <taxon>Alphaproteobacteria</taxon>
        <taxon>Sphingomonadales</taxon>
        <taxon>Sphingomonadaceae</taxon>
        <taxon>Sphingomonas</taxon>
    </lineage>
</organism>
<dbReference type="Proteomes" id="UP000652430">
    <property type="component" value="Unassembled WGS sequence"/>
</dbReference>